<evidence type="ECO:0000256" key="1">
    <source>
        <dbReference type="ARBA" id="ARBA00009013"/>
    </source>
</evidence>
<dbReference type="Pfam" id="PF01740">
    <property type="entry name" value="STAS"/>
    <property type="match status" value="1"/>
</dbReference>
<dbReference type="Gene3D" id="3.30.750.24">
    <property type="entry name" value="STAS domain"/>
    <property type="match status" value="1"/>
</dbReference>
<dbReference type="AlphaFoldDB" id="A0A7W7W758"/>
<dbReference type="EMBL" id="JACHJT010000002">
    <property type="protein sequence ID" value="MBB4935565.1"/>
    <property type="molecule type" value="Genomic_DNA"/>
</dbReference>
<organism evidence="4 5">
    <name type="scientific">Lipingzhangella halophila</name>
    <dbReference type="NCBI Taxonomy" id="1783352"/>
    <lineage>
        <taxon>Bacteria</taxon>
        <taxon>Bacillati</taxon>
        <taxon>Actinomycetota</taxon>
        <taxon>Actinomycetes</taxon>
        <taxon>Streptosporangiales</taxon>
        <taxon>Nocardiopsidaceae</taxon>
        <taxon>Lipingzhangella</taxon>
    </lineage>
</organism>
<dbReference type="InterPro" id="IPR036513">
    <property type="entry name" value="STAS_dom_sf"/>
</dbReference>
<proteinExistence type="inferred from homology"/>
<dbReference type="GO" id="GO:0043856">
    <property type="term" value="F:anti-sigma factor antagonist activity"/>
    <property type="evidence" value="ECO:0007669"/>
    <property type="project" value="InterPro"/>
</dbReference>
<dbReference type="NCBIfam" id="TIGR00377">
    <property type="entry name" value="ant_ant_sig"/>
    <property type="match status" value="1"/>
</dbReference>
<name>A0A7W7W758_9ACTN</name>
<dbReference type="PROSITE" id="PS50801">
    <property type="entry name" value="STAS"/>
    <property type="match status" value="1"/>
</dbReference>
<dbReference type="CDD" id="cd07043">
    <property type="entry name" value="STAS_anti-anti-sigma_factors"/>
    <property type="match status" value="1"/>
</dbReference>
<comment type="similarity">
    <text evidence="1 2">Belongs to the anti-sigma-factor antagonist family.</text>
</comment>
<dbReference type="InterPro" id="IPR003658">
    <property type="entry name" value="Anti-sigma_ant"/>
</dbReference>
<sequence>MELKISSQSHAHYVIVAVRGEIDLYTAPQLRSEFVHALDNGARRLIVDMSRVEFCDSTGISVLLSAMKRSREKGGDLILVAPNPAVTKILEVTGLDAVFSVHESIDALSAAAGSNTAG</sequence>
<evidence type="ECO:0000256" key="2">
    <source>
        <dbReference type="RuleBase" id="RU003749"/>
    </source>
</evidence>
<evidence type="ECO:0000313" key="5">
    <source>
        <dbReference type="Proteomes" id="UP000523007"/>
    </source>
</evidence>
<protein>
    <recommendedName>
        <fullName evidence="2">Anti-sigma factor antagonist</fullName>
    </recommendedName>
</protein>
<accession>A0A7W7W758</accession>
<gene>
    <name evidence="4" type="ORF">F4561_006459</name>
</gene>
<evidence type="ECO:0000259" key="3">
    <source>
        <dbReference type="PROSITE" id="PS50801"/>
    </source>
</evidence>
<comment type="caution">
    <text evidence="4">The sequence shown here is derived from an EMBL/GenBank/DDBJ whole genome shotgun (WGS) entry which is preliminary data.</text>
</comment>
<evidence type="ECO:0000313" key="4">
    <source>
        <dbReference type="EMBL" id="MBB4935565.1"/>
    </source>
</evidence>
<dbReference type="SUPFAM" id="SSF52091">
    <property type="entry name" value="SpoIIaa-like"/>
    <property type="match status" value="1"/>
</dbReference>
<dbReference type="RefSeq" id="WP_184585262.1">
    <property type="nucleotide sequence ID" value="NZ_JACHJT010000002.1"/>
</dbReference>
<dbReference type="Proteomes" id="UP000523007">
    <property type="component" value="Unassembled WGS sequence"/>
</dbReference>
<dbReference type="InterPro" id="IPR002645">
    <property type="entry name" value="STAS_dom"/>
</dbReference>
<feature type="domain" description="STAS" evidence="3">
    <location>
        <begin position="3"/>
        <end position="115"/>
    </location>
</feature>
<dbReference type="PANTHER" id="PTHR33495:SF2">
    <property type="entry name" value="ANTI-SIGMA FACTOR ANTAGONIST TM_1081-RELATED"/>
    <property type="match status" value="1"/>
</dbReference>
<dbReference type="PANTHER" id="PTHR33495">
    <property type="entry name" value="ANTI-SIGMA FACTOR ANTAGONIST TM_1081-RELATED-RELATED"/>
    <property type="match status" value="1"/>
</dbReference>
<keyword evidence="5" id="KW-1185">Reference proteome</keyword>
<reference evidence="4 5" key="1">
    <citation type="submission" date="2020-08" db="EMBL/GenBank/DDBJ databases">
        <title>Sequencing the genomes of 1000 actinobacteria strains.</title>
        <authorList>
            <person name="Klenk H.-P."/>
        </authorList>
    </citation>
    <scope>NUCLEOTIDE SEQUENCE [LARGE SCALE GENOMIC DNA]</scope>
    <source>
        <strain evidence="4 5">DSM 102030</strain>
    </source>
</reference>